<dbReference type="PANTHER" id="PTHR30408">
    <property type="entry name" value="TYPE-1 RESTRICTION ENZYME ECOKI SPECIFICITY PROTEIN"/>
    <property type="match status" value="1"/>
</dbReference>
<dbReference type="GeneID" id="23202895"/>
<evidence type="ECO:0000313" key="6">
    <source>
        <dbReference type="Proteomes" id="UP000015442"/>
    </source>
</evidence>
<gene>
    <name evidence="5" type="ORF">LEP1GSC059_4508</name>
</gene>
<dbReference type="GO" id="GO:0009307">
    <property type="term" value="P:DNA restriction-modification system"/>
    <property type="evidence" value="ECO:0007669"/>
    <property type="project" value="UniProtKB-KW"/>
</dbReference>
<name>T0FM54_9LEPT</name>
<dbReference type="GO" id="GO:0003677">
    <property type="term" value="F:DNA binding"/>
    <property type="evidence" value="ECO:0007669"/>
    <property type="project" value="UniProtKB-KW"/>
</dbReference>
<dbReference type="RefSeq" id="WP_017213980.1">
    <property type="nucleotide sequence ID" value="NZ_AKWY02000026.1"/>
</dbReference>
<evidence type="ECO:0000259" key="4">
    <source>
        <dbReference type="Pfam" id="PF01420"/>
    </source>
</evidence>
<dbReference type="InterPro" id="IPR044946">
    <property type="entry name" value="Restrct_endonuc_typeI_TRD_sf"/>
</dbReference>
<feature type="domain" description="Type I restriction modification DNA specificity" evidence="4">
    <location>
        <begin position="2"/>
        <end position="180"/>
    </location>
</feature>
<evidence type="ECO:0000313" key="5">
    <source>
        <dbReference type="EMBL" id="EQA70600.1"/>
    </source>
</evidence>
<dbReference type="SUPFAM" id="SSF116734">
    <property type="entry name" value="DNA methylase specificity domain"/>
    <property type="match status" value="2"/>
</dbReference>
<accession>T0FM54</accession>
<protein>
    <submittedName>
        <fullName evidence="5">Type I restriction modification DNA specificity domain protein</fullName>
    </submittedName>
</protein>
<dbReference type="AlphaFoldDB" id="T0FM54"/>
<evidence type="ECO:0000256" key="3">
    <source>
        <dbReference type="ARBA" id="ARBA00023125"/>
    </source>
</evidence>
<evidence type="ECO:0000256" key="2">
    <source>
        <dbReference type="ARBA" id="ARBA00022747"/>
    </source>
</evidence>
<dbReference type="InterPro" id="IPR052021">
    <property type="entry name" value="Type-I_RS_S_subunit"/>
</dbReference>
<comment type="caution">
    <text evidence="5">The sequence shown here is derived from an EMBL/GenBank/DDBJ whole genome shotgun (WGS) entry which is preliminary data.</text>
</comment>
<dbReference type="Pfam" id="PF01420">
    <property type="entry name" value="Methylase_S"/>
    <property type="match status" value="2"/>
</dbReference>
<dbReference type="PANTHER" id="PTHR30408:SF12">
    <property type="entry name" value="TYPE I RESTRICTION ENZYME MJAVIII SPECIFICITY SUBUNIT"/>
    <property type="match status" value="1"/>
</dbReference>
<feature type="domain" description="Type I restriction modification DNA specificity" evidence="4">
    <location>
        <begin position="203"/>
        <end position="368"/>
    </location>
</feature>
<dbReference type="CDD" id="cd17282">
    <property type="entry name" value="RMtype1_S_Eco16444ORF1681_TRD1-CR1_like"/>
    <property type="match status" value="1"/>
</dbReference>
<dbReference type="Gene3D" id="3.90.220.20">
    <property type="entry name" value="DNA methylase specificity domains"/>
    <property type="match status" value="2"/>
</dbReference>
<dbReference type="EMBL" id="AKWY02000026">
    <property type="protein sequence ID" value="EQA70600.1"/>
    <property type="molecule type" value="Genomic_DNA"/>
</dbReference>
<dbReference type="Proteomes" id="UP000015442">
    <property type="component" value="Unassembled WGS sequence"/>
</dbReference>
<sequence length="613" mass="70166">MKNVKLAELVLSLESGGRPKGGAIEEIAGAIPSIGAEHLSNDGGFNLKNIKYIPVEYYKELSNGIIKVEDILIVKDGATTGKTSFVSSAFPFKEAAVNEHVFTLKIDKQIASPQFVFQFLRSKIGSKQILNDFRGATVGGISRRFIEIVQIPLPPLSEQIQIAEILTQAETLIAQRKESIRLLDELVKSQFLEMFGDPVKNEKGWEVKRLGDIARLERGRFSPRPRNDPSYFDGNYPFIQTGDISKSDGYLRHYTQTLNEKGIKVSKQFRKGTIVIAIVGATIGATAILDLDVYATDSIVGINCMEITNFNNLFLEFTLRFWKPILLQNAPEAARANINLEILKRLELIFPPISAQIQFANFLIQADLQKRSYQNSLQEFETFYTALSQKAFRGELIFTEENTVSPIKTQTLKKKVTQESGKLLKLKPTNVDFYKRTVLAAEIVWQLHKEPTFGHLKLQKLLYLCIRTSNMQLPVNFSQQAMGPYDPRFMRSIDKQLQEKKWFRYNKDNPLKYEPLANVGQHQLDFQKYYSLEQERIFSLIKKFKTTKSDTVEIVATLYACLDNIVEQEETFSEPLLMKMFYEWSGRKKIFDELEVRKVFQRMKDSKILPKGI</sequence>
<keyword evidence="3" id="KW-0238">DNA-binding</keyword>
<dbReference type="InterPro" id="IPR000055">
    <property type="entry name" value="Restrct_endonuc_typeI_TRD"/>
</dbReference>
<organism evidence="5 6">
    <name type="scientific">Leptospira noguchii serovar Panama str. CZ214</name>
    <dbReference type="NCBI Taxonomy" id="1001595"/>
    <lineage>
        <taxon>Bacteria</taxon>
        <taxon>Pseudomonadati</taxon>
        <taxon>Spirochaetota</taxon>
        <taxon>Spirochaetia</taxon>
        <taxon>Leptospirales</taxon>
        <taxon>Leptospiraceae</taxon>
        <taxon>Leptospira</taxon>
    </lineage>
</organism>
<reference evidence="5 6" key="1">
    <citation type="submission" date="2013-05" db="EMBL/GenBank/DDBJ databases">
        <authorList>
            <person name="Harkins D.M."/>
            <person name="Durkin A.S."/>
            <person name="Brinkac L.M."/>
            <person name="Haft D.H."/>
            <person name="Selengut J.D."/>
            <person name="Sanka R."/>
            <person name="DePew J."/>
            <person name="Purushe J."/>
            <person name="Hartskeerl R.A."/>
            <person name="Ahmed A."/>
            <person name="van der Linden H."/>
            <person name="Goris M.G.A."/>
            <person name="Vinetz J.M."/>
            <person name="Sutton G.G."/>
            <person name="Nierman W.C."/>
            <person name="Fouts D.E."/>
        </authorList>
    </citation>
    <scope>NUCLEOTIDE SEQUENCE [LARGE SCALE GENOMIC DNA]</scope>
    <source>
        <strain evidence="5 6">CZ214</strain>
    </source>
</reference>
<keyword evidence="2" id="KW-0680">Restriction system</keyword>
<proteinExistence type="inferred from homology"/>
<evidence type="ECO:0000256" key="1">
    <source>
        <dbReference type="ARBA" id="ARBA00010923"/>
    </source>
</evidence>
<comment type="similarity">
    <text evidence="1">Belongs to the type-I restriction system S methylase family.</text>
</comment>